<accession>A0ACC1QUN9</accession>
<dbReference type="Proteomes" id="UP001148737">
    <property type="component" value="Unassembled WGS sequence"/>
</dbReference>
<sequence>MPCFKGIAVSVHANGTPLPEYGMQKQSRLSRISTYIPVPQPSLGEDPTKPEPAKFAISITLLTPGLPIPYSAPKATEANPYPKPQFVGGLHPGSQGERGKFMGLVSPYIPMTNSENETIAAYIYFDGRTKEEVATLLRPGEETWVNSRWVQVPDSEGGGLAEREFLFREVGLERWLNGLDLQGHDAAEKLEKRRQKFQRRQQRQSMSLEGDDSVGKKRGTLRYGAEDGSPIEAVYDYSDSSSDDDEPPEATGQIKVAMFRVLASGEIKKGEYSPQFDAHDGDEEGNNEKKGIDADVEHTTSFAKPKTLDPKTISTQTVTGIDGPDKPFAVFTFFYRGDRQLQKIGVMQSAKTHAPPGSAKRRSGQLDFSSLGPLKAGGTVGFSAFRDQATEASRRRKARKKSNGNIAEDSDDDDDSDGMVDMDQGDDKEEDRKLAPEDAKSQGELADGVNRIRLKRAHSADPDANSTPSTPQLGSNNDTPGELGSSSVKPIPTPSASAHAIDSLSADAIVGSPLKKARASVDQGTEGDKYSSTQSLSAALGSVMSTSAPSAITTESTQKSTTAEEEEEL</sequence>
<protein>
    <submittedName>
        <fullName evidence="1">Uncharacterized protein</fullName>
    </submittedName>
</protein>
<comment type="caution">
    <text evidence="1">The sequence shown here is derived from an EMBL/GenBank/DDBJ whole genome shotgun (WGS) entry which is preliminary data.</text>
</comment>
<evidence type="ECO:0000313" key="1">
    <source>
        <dbReference type="EMBL" id="KAJ3493463.1"/>
    </source>
</evidence>
<gene>
    <name evidence="1" type="ORF">NLG97_g4713</name>
</gene>
<dbReference type="EMBL" id="JANAKD010000484">
    <property type="protein sequence ID" value="KAJ3493463.1"/>
    <property type="molecule type" value="Genomic_DNA"/>
</dbReference>
<organism evidence="1 2">
    <name type="scientific">Lecanicillium saksenae</name>
    <dbReference type="NCBI Taxonomy" id="468837"/>
    <lineage>
        <taxon>Eukaryota</taxon>
        <taxon>Fungi</taxon>
        <taxon>Dikarya</taxon>
        <taxon>Ascomycota</taxon>
        <taxon>Pezizomycotina</taxon>
        <taxon>Sordariomycetes</taxon>
        <taxon>Hypocreomycetidae</taxon>
        <taxon>Hypocreales</taxon>
        <taxon>Cordycipitaceae</taxon>
        <taxon>Lecanicillium</taxon>
    </lineage>
</organism>
<evidence type="ECO:0000313" key="2">
    <source>
        <dbReference type="Proteomes" id="UP001148737"/>
    </source>
</evidence>
<keyword evidence="2" id="KW-1185">Reference proteome</keyword>
<name>A0ACC1QUN9_9HYPO</name>
<reference evidence="1" key="1">
    <citation type="submission" date="2022-07" db="EMBL/GenBank/DDBJ databases">
        <title>Genome Sequence of Lecanicillium saksenae.</title>
        <authorList>
            <person name="Buettner E."/>
        </authorList>
    </citation>
    <scope>NUCLEOTIDE SEQUENCE</scope>
    <source>
        <strain evidence="1">VT-O1</strain>
    </source>
</reference>
<proteinExistence type="predicted"/>